<evidence type="ECO:0000256" key="6">
    <source>
        <dbReference type="ARBA" id="ARBA00023242"/>
    </source>
</evidence>
<dbReference type="PANTHER" id="PTHR24406">
    <property type="entry name" value="TRANSCRIPTIONAL REPRESSOR CTCFL-RELATED"/>
    <property type="match status" value="1"/>
</dbReference>
<keyword evidence="3" id="KW-0677">Repeat</keyword>
<name>A0ABP0G867_CLALP</name>
<dbReference type="InterPro" id="IPR050888">
    <property type="entry name" value="ZnF_C2H2-type_TF"/>
</dbReference>
<accession>A0ABP0G867</accession>
<dbReference type="InterPro" id="IPR013087">
    <property type="entry name" value="Znf_C2H2_type"/>
</dbReference>
<dbReference type="PROSITE" id="PS00028">
    <property type="entry name" value="ZINC_FINGER_C2H2_1"/>
    <property type="match status" value="4"/>
</dbReference>
<feature type="domain" description="C2H2-type" evidence="8">
    <location>
        <begin position="363"/>
        <end position="390"/>
    </location>
</feature>
<evidence type="ECO:0000256" key="7">
    <source>
        <dbReference type="PROSITE-ProRule" id="PRU00042"/>
    </source>
</evidence>
<dbReference type="SUPFAM" id="SSF57667">
    <property type="entry name" value="beta-beta-alpha zinc fingers"/>
    <property type="match status" value="2"/>
</dbReference>
<evidence type="ECO:0000256" key="4">
    <source>
        <dbReference type="ARBA" id="ARBA00022771"/>
    </source>
</evidence>
<dbReference type="EMBL" id="CAWYQH010000107">
    <property type="protein sequence ID" value="CAK8688013.1"/>
    <property type="molecule type" value="Genomic_DNA"/>
</dbReference>
<evidence type="ECO:0000256" key="2">
    <source>
        <dbReference type="ARBA" id="ARBA00022723"/>
    </source>
</evidence>
<evidence type="ECO:0000256" key="3">
    <source>
        <dbReference type="ARBA" id="ARBA00022737"/>
    </source>
</evidence>
<feature type="domain" description="C2H2-type" evidence="8">
    <location>
        <begin position="298"/>
        <end position="325"/>
    </location>
</feature>
<protein>
    <recommendedName>
        <fullName evidence="8">C2H2-type domain-containing protein</fullName>
    </recommendedName>
</protein>
<dbReference type="Proteomes" id="UP001642483">
    <property type="component" value="Unassembled WGS sequence"/>
</dbReference>
<feature type="domain" description="C2H2-type" evidence="8">
    <location>
        <begin position="391"/>
        <end position="414"/>
    </location>
</feature>
<evidence type="ECO:0000256" key="1">
    <source>
        <dbReference type="ARBA" id="ARBA00004123"/>
    </source>
</evidence>
<gene>
    <name evidence="9" type="ORF">CVLEPA_LOCUS20053</name>
</gene>
<sequence length="429" mass="48663">MDCVKERLSDHVGMLILEELKLIRQEMNAEFQKLQQSLSDFFLKKSISEKCAEPVVEKTSFNIDSNEANVSMQLCGYDNTLMEYDFDNGQWPIETVDLASMDACNELLSCGQGLKADNDCKLVKTESMVKNLTIYNAVDDTGICTANNYSHTVNPVNKGCLSNTGTVTLKRNEFHEDLSSLQAVKRKRNPPRDRNYPTEEWLCIFCSKSCPTENGLKQHLLRLHNNNSIFTSDIVTRKENLSNTVDNDEKIEALDLERSSSTVVCKHSEIRTNQPKMLDRGCSLAEQHATSQMSQYNFICMYCKKGFVGFTGLKAHIFVHTKPFKCLTCGKGHGQRRKLRQHLTSRKYCDVYKVEKLKASKKESCNLCGETFRSKLLLEIHIAAHFKEKPFLCLFCSNSYASSKSLKRHMTGSHQLTDLAIVGIKNVEA</sequence>
<reference evidence="9 10" key="1">
    <citation type="submission" date="2024-02" db="EMBL/GenBank/DDBJ databases">
        <authorList>
            <person name="Daric V."/>
            <person name="Darras S."/>
        </authorList>
    </citation>
    <scope>NUCLEOTIDE SEQUENCE [LARGE SCALE GENOMIC DNA]</scope>
</reference>
<keyword evidence="2" id="KW-0479">Metal-binding</keyword>
<dbReference type="SMART" id="SM00355">
    <property type="entry name" value="ZnF_C2H2"/>
    <property type="match status" value="5"/>
</dbReference>
<keyword evidence="5" id="KW-0862">Zinc</keyword>
<organism evidence="9 10">
    <name type="scientific">Clavelina lepadiformis</name>
    <name type="common">Light-bulb sea squirt</name>
    <name type="synonym">Ascidia lepadiformis</name>
    <dbReference type="NCBI Taxonomy" id="159417"/>
    <lineage>
        <taxon>Eukaryota</taxon>
        <taxon>Metazoa</taxon>
        <taxon>Chordata</taxon>
        <taxon>Tunicata</taxon>
        <taxon>Ascidiacea</taxon>
        <taxon>Aplousobranchia</taxon>
        <taxon>Clavelinidae</taxon>
        <taxon>Clavelina</taxon>
    </lineage>
</organism>
<dbReference type="Pfam" id="PF00096">
    <property type="entry name" value="zf-C2H2"/>
    <property type="match status" value="1"/>
</dbReference>
<comment type="caution">
    <text evidence="9">The sequence shown here is derived from an EMBL/GenBank/DDBJ whole genome shotgun (WGS) entry which is preliminary data.</text>
</comment>
<evidence type="ECO:0000313" key="10">
    <source>
        <dbReference type="Proteomes" id="UP001642483"/>
    </source>
</evidence>
<dbReference type="InterPro" id="IPR036236">
    <property type="entry name" value="Znf_C2H2_sf"/>
</dbReference>
<dbReference type="PROSITE" id="PS50157">
    <property type="entry name" value="ZINC_FINGER_C2H2_2"/>
    <property type="match status" value="3"/>
</dbReference>
<comment type="subcellular location">
    <subcellularLocation>
        <location evidence="1">Nucleus</location>
    </subcellularLocation>
</comment>
<evidence type="ECO:0000259" key="8">
    <source>
        <dbReference type="PROSITE" id="PS50157"/>
    </source>
</evidence>
<feature type="non-terminal residue" evidence="9">
    <location>
        <position position="429"/>
    </location>
</feature>
<dbReference type="Gene3D" id="3.30.160.60">
    <property type="entry name" value="Classic Zinc Finger"/>
    <property type="match status" value="2"/>
</dbReference>
<evidence type="ECO:0000313" key="9">
    <source>
        <dbReference type="EMBL" id="CAK8688013.1"/>
    </source>
</evidence>
<proteinExistence type="predicted"/>
<evidence type="ECO:0000256" key="5">
    <source>
        <dbReference type="ARBA" id="ARBA00022833"/>
    </source>
</evidence>
<keyword evidence="4 7" id="KW-0863">Zinc-finger</keyword>
<keyword evidence="10" id="KW-1185">Reference proteome</keyword>
<keyword evidence="6" id="KW-0539">Nucleus</keyword>